<name>A0ABQ9EDN3_TEGGR</name>
<evidence type="ECO:0000313" key="4">
    <source>
        <dbReference type="EMBL" id="KAJ8303454.1"/>
    </source>
</evidence>
<comment type="caution">
    <text evidence="4">The sequence shown here is derived from an EMBL/GenBank/DDBJ whole genome shotgun (WGS) entry which is preliminary data.</text>
</comment>
<evidence type="ECO:0000256" key="3">
    <source>
        <dbReference type="ARBA" id="ARBA00022927"/>
    </source>
</evidence>
<organism evidence="4 5">
    <name type="scientific">Tegillarca granosa</name>
    <name type="common">Malaysian cockle</name>
    <name type="synonym">Anadara granosa</name>
    <dbReference type="NCBI Taxonomy" id="220873"/>
    <lineage>
        <taxon>Eukaryota</taxon>
        <taxon>Metazoa</taxon>
        <taxon>Spiralia</taxon>
        <taxon>Lophotrochozoa</taxon>
        <taxon>Mollusca</taxon>
        <taxon>Bivalvia</taxon>
        <taxon>Autobranchia</taxon>
        <taxon>Pteriomorphia</taxon>
        <taxon>Arcoida</taxon>
        <taxon>Arcoidea</taxon>
        <taxon>Arcidae</taxon>
        <taxon>Tegillarca</taxon>
    </lineage>
</organism>
<dbReference type="InterPro" id="IPR011323">
    <property type="entry name" value="Mss4/transl-control_tumour"/>
</dbReference>
<gene>
    <name evidence="4" type="ORF">KUTeg_019850</name>
</gene>
<dbReference type="Gene3D" id="2.170.150.10">
    <property type="entry name" value="Metal Binding Protein, Guanine Nucleotide Exchange Factor, Chain A"/>
    <property type="match status" value="1"/>
</dbReference>
<keyword evidence="2" id="KW-0344">Guanine-nucleotide releasing factor</keyword>
<proteinExistence type="predicted"/>
<evidence type="ECO:0000256" key="1">
    <source>
        <dbReference type="ARBA" id="ARBA00022448"/>
    </source>
</evidence>
<dbReference type="Pfam" id="PF04421">
    <property type="entry name" value="Mss4"/>
    <property type="match status" value="1"/>
</dbReference>
<reference evidence="4 5" key="1">
    <citation type="submission" date="2022-12" db="EMBL/GenBank/DDBJ databases">
        <title>Chromosome-level genome of Tegillarca granosa.</title>
        <authorList>
            <person name="Kim J."/>
        </authorList>
    </citation>
    <scope>NUCLEOTIDE SEQUENCE [LARGE SCALE GENOMIC DNA]</scope>
    <source>
        <strain evidence="4">Teg-2019</strain>
        <tissue evidence="4">Adductor muscle</tissue>
    </source>
</reference>
<keyword evidence="5" id="KW-1185">Reference proteome</keyword>
<dbReference type="PANTHER" id="PTHR13276">
    <property type="entry name" value="GUANINE NUCLEOTIDE EXCHANGE FACTOR MSS4"/>
    <property type="match status" value="1"/>
</dbReference>
<dbReference type="Proteomes" id="UP001217089">
    <property type="component" value="Unassembled WGS sequence"/>
</dbReference>
<evidence type="ECO:0000256" key="2">
    <source>
        <dbReference type="ARBA" id="ARBA00022658"/>
    </source>
</evidence>
<dbReference type="PROSITE" id="PS51796">
    <property type="entry name" value="MSS4"/>
    <property type="match status" value="1"/>
</dbReference>
<keyword evidence="3" id="KW-0653">Protein transport</keyword>
<dbReference type="EMBL" id="JARBDR010000917">
    <property type="protein sequence ID" value="KAJ8303454.1"/>
    <property type="molecule type" value="Genomic_DNA"/>
</dbReference>
<protein>
    <recommendedName>
        <fullName evidence="6">Guanine nucleotide exchange factor MSS4</fullName>
    </recommendedName>
</protein>
<accession>A0ABQ9EDN3</accession>
<dbReference type="PANTHER" id="PTHR13276:SF0">
    <property type="entry name" value="GUANINE NUCLEOTIDE EXCHANGE FACTOR MSS4"/>
    <property type="match status" value="1"/>
</dbReference>
<sequence>MSNQGIEQAQEDSSEINSLTENGKNVAKIFCERCSSLVLLPMKADLIKKEFKLPHMRKKNEASEGESETLCDYWMVDNMYTFENLGFSNTVDNIKYLICADCEIGPIGWHDINNQKAFYIAVKRVQHGEN</sequence>
<evidence type="ECO:0000313" key="5">
    <source>
        <dbReference type="Proteomes" id="UP001217089"/>
    </source>
</evidence>
<keyword evidence="1" id="KW-0813">Transport</keyword>
<dbReference type="InterPro" id="IPR011057">
    <property type="entry name" value="Mss4-like_sf"/>
</dbReference>
<evidence type="ECO:0008006" key="6">
    <source>
        <dbReference type="Google" id="ProtNLM"/>
    </source>
</evidence>
<dbReference type="SUPFAM" id="SSF51316">
    <property type="entry name" value="Mss4-like"/>
    <property type="match status" value="1"/>
</dbReference>
<dbReference type="InterPro" id="IPR007515">
    <property type="entry name" value="Mss4"/>
</dbReference>